<evidence type="ECO:0000256" key="5">
    <source>
        <dbReference type="ARBA" id="ARBA00022884"/>
    </source>
</evidence>
<keyword evidence="5" id="KW-0694">RNA-binding</keyword>
<keyword evidence="4" id="KW-0460">Magnesium</keyword>
<dbReference type="STRING" id="1122973.GCA_000379925_00616"/>
<evidence type="ECO:0000256" key="3">
    <source>
        <dbReference type="ARBA" id="ARBA00022801"/>
    </source>
</evidence>
<dbReference type="InterPro" id="IPR003029">
    <property type="entry name" value="S1_domain"/>
</dbReference>
<dbReference type="PANTHER" id="PTHR30001">
    <property type="entry name" value="RIBONUCLEASE"/>
    <property type="match status" value="1"/>
</dbReference>
<dbReference type="Proteomes" id="UP000297225">
    <property type="component" value="Unassembled WGS sequence"/>
</dbReference>
<evidence type="ECO:0000256" key="4">
    <source>
        <dbReference type="ARBA" id="ARBA00022842"/>
    </source>
</evidence>
<dbReference type="GO" id="GO:0005737">
    <property type="term" value="C:cytoplasm"/>
    <property type="evidence" value="ECO:0007669"/>
    <property type="project" value="TreeGrafter"/>
</dbReference>
<dbReference type="Gene3D" id="3.40.1260.20">
    <property type="entry name" value="Ribonuclease E, catalytic domain"/>
    <property type="match status" value="1"/>
</dbReference>
<dbReference type="GO" id="GO:0003723">
    <property type="term" value="F:RNA binding"/>
    <property type="evidence" value="ECO:0007669"/>
    <property type="project" value="UniProtKB-KW"/>
</dbReference>
<evidence type="ECO:0000256" key="6">
    <source>
        <dbReference type="SAM" id="MobiDB-lite"/>
    </source>
</evidence>
<dbReference type="Gene3D" id="2.40.50.140">
    <property type="entry name" value="Nucleic acid-binding proteins"/>
    <property type="match status" value="1"/>
</dbReference>
<protein>
    <submittedName>
        <fullName evidence="8">Rne/Rng family ribonuclease</fullName>
    </submittedName>
</protein>
<evidence type="ECO:0000256" key="2">
    <source>
        <dbReference type="ARBA" id="ARBA00022723"/>
    </source>
</evidence>
<keyword evidence="3" id="KW-0378">Hydrolase</keyword>
<feature type="domain" description="S1 motif" evidence="7">
    <location>
        <begin position="37"/>
        <end position="140"/>
    </location>
</feature>
<accession>A0A4Y8WMP3</accession>
<dbReference type="AlphaFoldDB" id="A0A4Y8WMP3"/>
<evidence type="ECO:0000256" key="1">
    <source>
        <dbReference type="ARBA" id="ARBA00001946"/>
    </source>
</evidence>
<feature type="compositionally biased region" description="Basic and acidic residues" evidence="6">
    <location>
        <begin position="218"/>
        <end position="228"/>
    </location>
</feature>
<dbReference type="InterPro" id="IPR004659">
    <property type="entry name" value="RNase_E/G"/>
</dbReference>
<dbReference type="InterPro" id="IPR019307">
    <property type="entry name" value="RNA-bd_AU-1/RNase_E/G"/>
</dbReference>
<reference evidence="8 9" key="1">
    <citation type="submission" date="2019-03" db="EMBL/GenBank/DDBJ databases">
        <title>Porphyromonas levii Isolated from the Uterus of Dairy Cows.</title>
        <authorList>
            <person name="Francis A.M."/>
        </authorList>
    </citation>
    <scope>NUCLEOTIDE SEQUENCE [LARGE SCALE GENOMIC DNA]</scope>
    <source>
        <strain evidence="8 9">AF5678</strain>
    </source>
</reference>
<comment type="cofactor">
    <cofactor evidence="1">
        <name>Mg(2+)</name>
        <dbReference type="ChEBI" id="CHEBI:18420"/>
    </cofactor>
</comment>
<evidence type="ECO:0000313" key="8">
    <source>
        <dbReference type="EMBL" id="TFH94045.1"/>
    </source>
</evidence>
<evidence type="ECO:0000259" key="7">
    <source>
        <dbReference type="SMART" id="SM00316"/>
    </source>
</evidence>
<gene>
    <name evidence="8" type="ORF">E4P47_09175</name>
</gene>
<dbReference type="RefSeq" id="WP_018357877.1">
    <property type="nucleotide sequence ID" value="NZ_CP197400.1"/>
</dbReference>
<name>A0A4Y8WMP3_9PORP</name>
<dbReference type="OrthoDB" id="9804278at2"/>
<dbReference type="PANTHER" id="PTHR30001:SF0">
    <property type="entry name" value="RIBONUCLEASE G"/>
    <property type="match status" value="1"/>
</dbReference>
<organism evidence="8 9">
    <name type="scientific">Porphyromonas levii</name>
    <dbReference type="NCBI Taxonomy" id="28114"/>
    <lineage>
        <taxon>Bacteria</taxon>
        <taxon>Pseudomonadati</taxon>
        <taxon>Bacteroidota</taxon>
        <taxon>Bacteroidia</taxon>
        <taxon>Bacteroidales</taxon>
        <taxon>Porphyromonadaceae</taxon>
        <taxon>Porphyromonas</taxon>
    </lineage>
</organism>
<dbReference type="InterPro" id="IPR012340">
    <property type="entry name" value="NA-bd_OB-fold"/>
</dbReference>
<dbReference type="GeneID" id="66796867"/>
<proteinExistence type="predicted"/>
<dbReference type="GO" id="GO:0004540">
    <property type="term" value="F:RNA nuclease activity"/>
    <property type="evidence" value="ECO:0007669"/>
    <property type="project" value="InterPro"/>
</dbReference>
<keyword evidence="9" id="KW-1185">Reference proteome</keyword>
<dbReference type="SMART" id="SM00316">
    <property type="entry name" value="S1"/>
    <property type="match status" value="1"/>
</dbReference>
<dbReference type="GO" id="GO:0006364">
    <property type="term" value="P:rRNA processing"/>
    <property type="evidence" value="ECO:0007669"/>
    <property type="project" value="TreeGrafter"/>
</dbReference>
<evidence type="ECO:0000313" key="9">
    <source>
        <dbReference type="Proteomes" id="UP000297225"/>
    </source>
</evidence>
<dbReference type="Pfam" id="PF10150">
    <property type="entry name" value="RNase_E_G"/>
    <property type="match status" value="1"/>
</dbReference>
<sequence length="553" mass="63126">MKSELIIDVRPKEVSIAVLEDKRLVELQREKQNIAYSVGDIYLGRVKKIMPGLNAAFVDIGHKKEAFLHYRDLGASFRTAKIFIQAQRKYGKGFSPERVRLEKEIDKAGAIADMLQQGDELMVQITKEAISTKGPRVSSELSFAGRYLVLIPFADKVSVSQKIRAAEERQRLKQLILSIKPTNVSVIVRTSAEGVKVAELDHELRSLVKKWQTTVENLGKEPEQEQPKGKKGKQNNKPAVWMLHQESTRLLSLLRDTYSSSFKEIWINDKSLVQETADYIDLIDPGHGNIVKLYEGQKPIFDYYEVSRQIKHLFGKTVTYKSGAYLVIEQTEAMHVVDVNSGNRSRGSKEQEETAVDVNLSAAEEIARQMRLRDLGGIIIIDFIDMAQAANRQKLFEHMNEYMRNDRAKHTILPITKFGLMQITRQRVRQATKIETEEVCPTCHGKGQVQPTIFFTDQVEEMVRKLANEEKINKFALHLHPYVAAYLTKKKGFLGGSILTSWRSKYGKGINVIPDESLGMLDYEFYDSDKNELSYLLEPEDDNEREDKEDLGK</sequence>
<dbReference type="EMBL" id="SPNC01000207">
    <property type="protein sequence ID" value="TFH94045.1"/>
    <property type="molecule type" value="Genomic_DNA"/>
</dbReference>
<dbReference type="NCBIfam" id="TIGR00757">
    <property type="entry name" value="RNaseEG"/>
    <property type="match status" value="1"/>
</dbReference>
<dbReference type="GO" id="GO:0016787">
    <property type="term" value="F:hydrolase activity"/>
    <property type="evidence" value="ECO:0007669"/>
    <property type="project" value="UniProtKB-KW"/>
</dbReference>
<dbReference type="SUPFAM" id="SSF50249">
    <property type="entry name" value="Nucleic acid-binding proteins"/>
    <property type="match status" value="1"/>
</dbReference>
<feature type="region of interest" description="Disordered" evidence="6">
    <location>
        <begin position="217"/>
        <end position="237"/>
    </location>
</feature>
<dbReference type="CDD" id="cd04453">
    <property type="entry name" value="S1_RNase_E"/>
    <property type="match status" value="1"/>
</dbReference>
<comment type="caution">
    <text evidence="8">The sequence shown here is derived from an EMBL/GenBank/DDBJ whole genome shotgun (WGS) entry which is preliminary data.</text>
</comment>
<keyword evidence="2" id="KW-0479">Metal-binding</keyword>
<dbReference type="GO" id="GO:0046872">
    <property type="term" value="F:metal ion binding"/>
    <property type="evidence" value="ECO:0007669"/>
    <property type="project" value="UniProtKB-KW"/>
</dbReference>